<dbReference type="InterPro" id="IPR022476">
    <property type="entry name" value="Spore_YabP/YqfC"/>
</dbReference>
<reference evidence="1" key="2">
    <citation type="submission" date="2021-04" db="EMBL/GenBank/DDBJ databases">
        <authorList>
            <person name="Gilroy R."/>
        </authorList>
    </citation>
    <scope>NUCLEOTIDE SEQUENCE</scope>
    <source>
        <strain evidence="1">CHK188-16595</strain>
    </source>
</reference>
<dbReference type="EMBL" id="DWXN01000002">
    <property type="protein sequence ID" value="HJB74253.1"/>
    <property type="molecule type" value="Genomic_DNA"/>
</dbReference>
<dbReference type="InterPro" id="IPR038705">
    <property type="entry name" value="YabP_sf"/>
</dbReference>
<organism evidence="1 2">
    <name type="scientific">Candidatus Eubacterium faecale</name>
    <dbReference type="NCBI Taxonomy" id="2838568"/>
    <lineage>
        <taxon>Bacteria</taxon>
        <taxon>Bacillati</taxon>
        <taxon>Bacillota</taxon>
        <taxon>Clostridia</taxon>
        <taxon>Eubacteriales</taxon>
        <taxon>Eubacteriaceae</taxon>
        <taxon>Eubacterium</taxon>
    </lineage>
</organism>
<protein>
    <submittedName>
        <fullName evidence="1">Sporulation protein YabP</fullName>
    </submittedName>
</protein>
<evidence type="ECO:0000313" key="1">
    <source>
        <dbReference type="EMBL" id="HJB74253.1"/>
    </source>
</evidence>
<evidence type="ECO:0000313" key="2">
    <source>
        <dbReference type="Proteomes" id="UP000823877"/>
    </source>
</evidence>
<sequence length="92" mass="10050">MEDKFSKKPHSLHLENRRGLKLTGVTDIGAFDEESVTAYTDYGCLSVSGSGLHVEELNIANGILDISGEVTALIYSSKTSKEKNIFKRLFGA</sequence>
<dbReference type="AlphaFoldDB" id="A0A9D2MIQ6"/>
<dbReference type="Gene3D" id="2.60.40.2000">
    <property type="match status" value="1"/>
</dbReference>
<dbReference type="Proteomes" id="UP000823877">
    <property type="component" value="Unassembled WGS sequence"/>
</dbReference>
<gene>
    <name evidence="1" type="ORF">IAA37_01080</name>
</gene>
<dbReference type="Pfam" id="PF07873">
    <property type="entry name" value="YabP"/>
    <property type="match status" value="1"/>
</dbReference>
<reference evidence="1" key="1">
    <citation type="journal article" date="2021" name="PeerJ">
        <title>Extensive microbial diversity within the chicken gut microbiome revealed by metagenomics and culture.</title>
        <authorList>
            <person name="Gilroy R."/>
            <person name="Ravi A."/>
            <person name="Getino M."/>
            <person name="Pursley I."/>
            <person name="Horton D.L."/>
            <person name="Alikhan N.F."/>
            <person name="Baker D."/>
            <person name="Gharbi K."/>
            <person name="Hall N."/>
            <person name="Watson M."/>
            <person name="Adriaenssens E.M."/>
            <person name="Foster-Nyarko E."/>
            <person name="Jarju S."/>
            <person name="Secka A."/>
            <person name="Antonio M."/>
            <person name="Oren A."/>
            <person name="Chaudhuri R.R."/>
            <person name="La Ragione R."/>
            <person name="Hildebrand F."/>
            <person name="Pallen M.J."/>
        </authorList>
    </citation>
    <scope>NUCLEOTIDE SEQUENCE</scope>
    <source>
        <strain evidence="1">CHK188-16595</strain>
    </source>
</reference>
<name>A0A9D2MIQ6_9FIRM</name>
<accession>A0A9D2MIQ6</accession>
<comment type="caution">
    <text evidence="1">The sequence shown here is derived from an EMBL/GenBank/DDBJ whole genome shotgun (WGS) entry which is preliminary data.</text>
</comment>
<proteinExistence type="predicted"/>